<dbReference type="Proteomes" id="UP001300692">
    <property type="component" value="Unassembled WGS sequence"/>
</dbReference>
<evidence type="ECO:0000259" key="4">
    <source>
        <dbReference type="Pfam" id="PF01814"/>
    </source>
</evidence>
<dbReference type="Gene3D" id="1.20.120.50">
    <property type="entry name" value="Hemerythrin-like"/>
    <property type="match status" value="1"/>
</dbReference>
<dbReference type="EMBL" id="JAOYOD010000001">
    <property type="protein sequence ID" value="MCV9387052.1"/>
    <property type="molecule type" value="Genomic_DNA"/>
</dbReference>
<dbReference type="RefSeq" id="WP_264137879.1">
    <property type="nucleotide sequence ID" value="NZ_JAOYOD010000001.1"/>
</dbReference>
<keyword evidence="2" id="KW-0479">Metal-binding</keyword>
<evidence type="ECO:0000256" key="1">
    <source>
        <dbReference type="ARBA" id="ARBA00010587"/>
    </source>
</evidence>
<dbReference type="PANTHER" id="PTHR37164">
    <property type="entry name" value="BACTERIOHEMERYTHRIN"/>
    <property type="match status" value="1"/>
</dbReference>
<protein>
    <submittedName>
        <fullName evidence="5">Bacteriohemerythrin</fullName>
    </submittedName>
</protein>
<evidence type="ECO:0000313" key="5">
    <source>
        <dbReference type="EMBL" id="MCV9387052.1"/>
    </source>
</evidence>
<evidence type="ECO:0000256" key="2">
    <source>
        <dbReference type="ARBA" id="ARBA00022723"/>
    </source>
</evidence>
<sequence length="137" mass="16614">MITWKEDYNTGVQEIDEQHQDLFDYINQLDQCIRDEEYEGARIEIILNFLQMFCATHFCLEEVCMRQRACPVQEKNKKAHDKFLSFYSEFQDKYRTTNNKELLIRKLREALETWLVNHILKIDMHIKKCNNVNKAVY</sequence>
<organism evidence="5 6">
    <name type="scientific">Reichenbachiella ulvae</name>
    <dbReference type="NCBI Taxonomy" id="2980104"/>
    <lineage>
        <taxon>Bacteria</taxon>
        <taxon>Pseudomonadati</taxon>
        <taxon>Bacteroidota</taxon>
        <taxon>Cytophagia</taxon>
        <taxon>Cytophagales</taxon>
        <taxon>Reichenbachiellaceae</taxon>
        <taxon>Reichenbachiella</taxon>
    </lineage>
</organism>
<comment type="caution">
    <text evidence="5">The sequence shown here is derived from an EMBL/GenBank/DDBJ whole genome shotgun (WGS) entry which is preliminary data.</text>
</comment>
<dbReference type="NCBIfam" id="TIGR02481">
    <property type="entry name" value="hemeryth_dom"/>
    <property type="match status" value="1"/>
</dbReference>
<dbReference type="InterPro" id="IPR012827">
    <property type="entry name" value="Hemerythrin_metal-bd"/>
</dbReference>
<gene>
    <name evidence="5" type="ORF">N7U62_10280</name>
</gene>
<keyword evidence="6" id="KW-1185">Reference proteome</keyword>
<accession>A0ABT3CTY3</accession>
<reference evidence="5 6" key="1">
    <citation type="submission" date="2022-10" db="EMBL/GenBank/DDBJ databases">
        <title>Comparative genomics and taxonomic characterization of three novel marine species of genus Reichenbachiella exhibiting antioxidant and polysaccharide degradation activities.</title>
        <authorList>
            <person name="Muhammad N."/>
            <person name="Lee Y.-J."/>
            <person name="Ko J."/>
            <person name="Kim S.-G."/>
        </authorList>
    </citation>
    <scope>NUCLEOTIDE SEQUENCE [LARGE SCALE GENOMIC DNA]</scope>
    <source>
        <strain evidence="5 6">ABR2-5</strain>
    </source>
</reference>
<dbReference type="InterPro" id="IPR035938">
    <property type="entry name" value="Hemerythrin-like_sf"/>
</dbReference>
<dbReference type="InterPro" id="IPR012312">
    <property type="entry name" value="Hemerythrin-like"/>
</dbReference>
<dbReference type="PANTHER" id="PTHR37164:SF1">
    <property type="entry name" value="BACTERIOHEMERYTHRIN"/>
    <property type="match status" value="1"/>
</dbReference>
<dbReference type="SUPFAM" id="SSF47188">
    <property type="entry name" value="Hemerythrin-like"/>
    <property type="match status" value="1"/>
</dbReference>
<keyword evidence="3" id="KW-0408">Iron</keyword>
<feature type="domain" description="Hemerythrin-like" evidence="4">
    <location>
        <begin position="10"/>
        <end position="126"/>
    </location>
</feature>
<evidence type="ECO:0000256" key="3">
    <source>
        <dbReference type="ARBA" id="ARBA00023004"/>
    </source>
</evidence>
<evidence type="ECO:0000313" key="6">
    <source>
        <dbReference type="Proteomes" id="UP001300692"/>
    </source>
</evidence>
<dbReference type="NCBIfam" id="NF033749">
    <property type="entry name" value="bact_hemeryth"/>
    <property type="match status" value="1"/>
</dbReference>
<dbReference type="InterPro" id="IPR050669">
    <property type="entry name" value="Hemerythrin"/>
</dbReference>
<dbReference type="Pfam" id="PF01814">
    <property type="entry name" value="Hemerythrin"/>
    <property type="match status" value="1"/>
</dbReference>
<proteinExistence type="inferred from homology"/>
<name>A0ABT3CTY3_9BACT</name>
<dbReference type="CDD" id="cd12107">
    <property type="entry name" value="Hemerythrin"/>
    <property type="match status" value="1"/>
</dbReference>
<comment type="similarity">
    <text evidence="1">Belongs to the hemerythrin family.</text>
</comment>